<accession>A0A0Q0W616</accession>
<name>A0A0Q0W616_9FLAO</name>
<dbReference type="AlphaFoldDB" id="A0A0Q0W616"/>
<proteinExistence type="predicted"/>
<evidence type="ECO:0000313" key="2">
    <source>
        <dbReference type="Proteomes" id="UP000050443"/>
    </source>
</evidence>
<dbReference type="EMBL" id="JRLF01000012">
    <property type="protein sequence ID" value="KQB39814.1"/>
    <property type="molecule type" value="Genomic_DNA"/>
</dbReference>
<dbReference type="PATRIC" id="fig|362413.3.peg.1469"/>
<gene>
    <name evidence="1" type="ORF">RC62_1508</name>
</gene>
<reference evidence="1 2" key="1">
    <citation type="submission" date="2014-09" db="EMBL/GenBank/DDBJ databases">
        <title>Genome sequence of Flavobacterium aquidurense RC62.</title>
        <authorList>
            <person name="Kim J.F."/>
            <person name="Kwak M.-J."/>
        </authorList>
    </citation>
    <scope>NUCLEOTIDE SEQUENCE [LARGE SCALE GENOMIC DNA]</scope>
    <source>
        <strain evidence="1 2">RC62</strain>
    </source>
</reference>
<dbReference type="STRING" id="362413.RC62_1508"/>
<dbReference type="Proteomes" id="UP000050443">
    <property type="component" value="Unassembled WGS sequence"/>
</dbReference>
<evidence type="ECO:0000313" key="1">
    <source>
        <dbReference type="EMBL" id="KQB39814.1"/>
    </source>
</evidence>
<protein>
    <submittedName>
        <fullName evidence="1">Uncharacterized protein</fullName>
    </submittedName>
</protein>
<organism evidence="1 2">
    <name type="scientific">Flavobacterium aquidurense</name>
    <dbReference type="NCBI Taxonomy" id="362413"/>
    <lineage>
        <taxon>Bacteria</taxon>
        <taxon>Pseudomonadati</taxon>
        <taxon>Bacteroidota</taxon>
        <taxon>Flavobacteriia</taxon>
        <taxon>Flavobacteriales</taxon>
        <taxon>Flavobacteriaceae</taxon>
        <taxon>Flavobacterium</taxon>
    </lineage>
</organism>
<sequence length="39" mass="4911">MVKYVKYYKKLKLFFKTAFFMLFLQQTKTTLDSYLTLYR</sequence>
<comment type="caution">
    <text evidence="1">The sequence shown here is derived from an EMBL/GenBank/DDBJ whole genome shotgun (WGS) entry which is preliminary data.</text>
</comment>